<comment type="caution">
    <text evidence="22">The sequence shown here is derived from an EMBL/GenBank/DDBJ whole genome shotgun (WGS) entry which is preliminary data.</text>
</comment>
<dbReference type="InterPro" id="IPR036397">
    <property type="entry name" value="RNaseH_sf"/>
</dbReference>
<dbReference type="InterPro" id="IPR020045">
    <property type="entry name" value="DNA_polI_H3TH"/>
</dbReference>
<dbReference type="InterPro" id="IPR008918">
    <property type="entry name" value="HhH2"/>
</dbReference>
<dbReference type="NCBIfam" id="TIGR00593">
    <property type="entry name" value="pola"/>
    <property type="match status" value="1"/>
</dbReference>
<dbReference type="EMBL" id="BMOV01000003">
    <property type="protein sequence ID" value="GGO09399.1"/>
    <property type="molecule type" value="Genomic_DNA"/>
</dbReference>
<dbReference type="Gene3D" id="1.10.150.20">
    <property type="entry name" value="5' to 3' exonuclease, C-terminal subdomain"/>
    <property type="match status" value="2"/>
</dbReference>
<dbReference type="InterPro" id="IPR020046">
    <property type="entry name" value="5-3_exonucl_a-hlix_arch_N"/>
</dbReference>
<dbReference type="SMART" id="SM00479">
    <property type="entry name" value="EXOIII"/>
    <property type="match status" value="1"/>
</dbReference>
<evidence type="ECO:0000256" key="3">
    <source>
        <dbReference type="ARBA" id="ARBA00012417"/>
    </source>
</evidence>
<evidence type="ECO:0000256" key="17">
    <source>
        <dbReference type="RuleBase" id="RU004460"/>
    </source>
</evidence>
<dbReference type="Gene3D" id="3.30.420.10">
    <property type="entry name" value="Ribonuclease H-like superfamily/Ribonuclease H"/>
    <property type="match status" value="1"/>
</dbReference>
<dbReference type="SUPFAM" id="SSF88723">
    <property type="entry name" value="PIN domain-like"/>
    <property type="match status" value="1"/>
</dbReference>
<accession>A0ABQ2LBM9</accession>
<dbReference type="SMART" id="SM00474">
    <property type="entry name" value="35EXOc"/>
    <property type="match status" value="1"/>
</dbReference>
<dbReference type="Proteomes" id="UP000602381">
    <property type="component" value="Unassembled WGS sequence"/>
</dbReference>
<gene>
    <name evidence="17" type="primary">polA</name>
    <name evidence="22" type="ORF">GCM10007972_10910</name>
</gene>
<dbReference type="Pfam" id="PF01612">
    <property type="entry name" value="DNA_pol_A_exo1"/>
    <property type="match status" value="1"/>
</dbReference>
<reference evidence="23" key="1">
    <citation type="journal article" date="2019" name="Int. J. Syst. Evol. Microbiol.">
        <title>The Global Catalogue of Microorganisms (GCM) 10K type strain sequencing project: providing services to taxonomists for standard genome sequencing and annotation.</title>
        <authorList>
            <consortium name="The Broad Institute Genomics Platform"/>
            <consortium name="The Broad Institute Genome Sequencing Center for Infectious Disease"/>
            <person name="Wu L."/>
            <person name="Ma J."/>
        </authorList>
    </citation>
    <scope>NUCLEOTIDE SEQUENCE [LARGE SCALE GENOMIC DNA]</scope>
    <source>
        <strain evidence="23">JCM 17843</strain>
    </source>
</reference>
<dbReference type="RefSeq" id="WP_188873595.1">
    <property type="nucleotide sequence ID" value="NZ_BMOV01000003.1"/>
</dbReference>
<dbReference type="Pfam" id="PF01367">
    <property type="entry name" value="5_3_exonuc"/>
    <property type="match status" value="1"/>
</dbReference>
<keyword evidence="8" id="KW-0540">Nuclease</keyword>
<evidence type="ECO:0000256" key="14">
    <source>
        <dbReference type="ARBA" id="ARBA00023204"/>
    </source>
</evidence>
<dbReference type="PROSITE" id="PS00447">
    <property type="entry name" value="DNA_POLYMERASE_A"/>
    <property type="match status" value="1"/>
</dbReference>
<dbReference type="SUPFAM" id="SSF47807">
    <property type="entry name" value="5' to 3' exonuclease, C-terminal subdomain"/>
    <property type="match status" value="1"/>
</dbReference>
<dbReference type="InterPro" id="IPR019760">
    <property type="entry name" value="DNA-dir_DNA_pol_A_CS"/>
</dbReference>
<dbReference type="InterPro" id="IPR036279">
    <property type="entry name" value="5-3_exonuclease_C_sf"/>
</dbReference>
<dbReference type="PANTHER" id="PTHR10133">
    <property type="entry name" value="DNA POLYMERASE I"/>
    <property type="match status" value="1"/>
</dbReference>
<keyword evidence="13 17" id="KW-0238">DNA-binding</keyword>
<evidence type="ECO:0000256" key="9">
    <source>
        <dbReference type="ARBA" id="ARBA00022763"/>
    </source>
</evidence>
<evidence type="ECO:0000313" key="23">
    <source>
        <dbReference type="Proteomes" id="UP000602381"/>
    </source>
</evidence>
<evidence type="ECO:0000256" key="8">
    <source>
        <dbReference type="ARBA" id="ARBA00022722"/>
    </source>
</evidence>
<dbReference type="SMART" id="SM00482">
    <property type="entry name" value="POLAc"/>
    <property type="match status" value="1"/>
</dbReference>
<evidence type="ECO:0000256" key="15">
    <source>
        <dbReference type="ARBA" id="ARBA00049244"/>
    </source>
</evidence>
<comment type="subunit">
    <text evidence="2">Single-chain monomer with multiple functions.</text>
</comment>
<evidence type="ECO:0000259" key="21">
    <source>
        <dbReference type="SMART" id="SM00482"/>
    </source>
</evidence>
<dbReference type="InterPro" id="IPR013520">
    <property type="entry name" value="Ribonucl_H"/>
</dbReference>
<evidence type="ECO:0000313" key="22">
    <source>
        <dbReference type="EMBL" id="GGO09399.1"/>
    </source>
</evidence>
<evidence type="ECO:0000259" key="20">
    <source>
        <dbReference type="SMART" id="SM00479"/>
    </source>
</evidence>
<evidence type="ECO:0000256" key="6">
    <source>
        <dbReference type="ARBA" id="ARBA00022695"/>
    </source>
</evidence>
<keyword evidence="9 17" id="KW-0227">DNA damage</keyword>
<dbReference type="CDD" id="cd06139">
    <property type="entry name" value="DNA_polA_I_Ecoli_like_exo"/>
    <property type="match status" value="1"/>
</dbReference>
<keyword evidence="10 17" id="KW-0378">Hydrolase</keyword>
<evidence type="ECO:0000259" key="19">
    <source>
        <dbReference type="SMART" id="SM00475"/>
    </source>
</evidence>
<dbReference type="SMART" id="SM00475">
    <property type="entry name" value="53EXOc"/>
    <property type="match status" value="1"/>
</dbReference>
<dbReference type="InterPro" id="IPR002298">
    <property type="entry name" value="DNA_polymerase_A"/>
</dbReference>
<keyword evidence="5 17" id="KW-0808">Transferase</keyword>
<evidence type="ECO:0000259" key="18">
    <source>
        <dbReference type="SMART" id="SM00474"/>
    </source>
</evidence>
<evidence type="ECO:0000256" key="16">
    <source>
        <dbReference type="NCBIfam" id="TIGR00593"/>
    </source>
</evidence>
<evidence type="ECO:0000256" key="2">
    <source>
        <dbReference type="ARBA" id="ARBA00011541"/>
    </source>
</evidence>
<keyword evidence="23" id="KW-1185">Reference proteome</keyword>
<dbReference type="InterPro" id="IPR029060">
    <property type="entry name" value="PIN-like_dom_sf"/>
</dbReference>
<feature type="domain" description="Exonuclease" evidence="20">
    <location>
        <begin position="334"/>
        <end position="508"/>
    </location>
</feature>
<dbReference type="SUPFAM" id="SSF53098">
    <property type="entry name" value="Ribonuclease H-like"/>
    <property type="match status" value="1"/>
</dbReference>
<dbReference type="InterPro" id="IPR043502">
    <property type="entry name" value="DNA/RNA_pol_sf"/>
</dbReference>
<dbReference type="Gene3D" id="3.30.70.370">
    <property type="match status" value="1"/>
</dbReference>
<dbReference type="CDD" id="cd09898">
    <property type="entry name" value="H3TH_53EXO"/>
    <property type="match status" value="1"/>
</dbReference>
<comment type="similarity">
    <text evidence="1 17">Belongs to the DNA polymerase type-A family.</text>
</comment>
<evidence type="ECO:0000256" key="11">
    <source>
        <dbReference type="ARBA" id="ARBA00022839"/>
    </source>
</evidence>
<dbReference type="Pfam" id="PF00476">
    <property type="entry name" value="DNA_pol_A"/>
    <property type="match status" value="1"/>
</dbReference>
<keyword evidence="11 17" id="KW-0269">Exonuclease</keyword>
<evidence type="ECO:0000256" key="7">
    <source>
        <dbReference type="ARBA" id="ARBA00022705"/>
    </source>
</evidence>
<dbReference type="CDD" id="cd09859">
    <property type="entry name" value="PIN_53EXO"/>
    <property type="match status" value="1"/>
</dbReference>
<comment type="catalytic activity">
    <reaction evidence="15 17">
        <text>DNA(n) + a 2'-deoxyribonucleoside 5'-triphosphate = DNA(n+1) + diphosphate</text>
        <dbReference type="Rhea" id="RHEA:22508"/>
        <dbReference type="Rhea" id="RHEA-COMP:17339"/>
        <dbReference type="Rhea" id="RHEA-COMP:17340"/>
        <dbReference type="ChEBI" id="CHEBI:33019"/>
        <dbReference type="ChEBI" id="CHEBI:61560"/>
        <dbReference type="ChEBI" id="CHEBI:173112"/>
        <dbReference type="EC" id="2.7.7.7"/>
    </reaction>
</comment>
<evidence type="ECO:0000256" key="5">
    <source>
        <dbReference type="ARBA" id="ARBA00022679"/>
    </source>
</evidence>
<keyword evidence="6 17" id="KW-0548">Nucleotidyltransferase</keyword>
<feature type="domain" description="3'-5' exonuclease" evidence="18">
    <location>
        <begin position="314"/>
        <end position="507"/>
    </location>
</feature>
<dbReference type="Gene3D" id="1.20.1060.10">
    <property type="entry name" value="Taq DNA Polymerase, Chain T, domain 4"/>
    <property type="match status" value="1"/>
</dbReference>
<proteinExistence type="inferred from homology"/>
<dbReference type="InterPro" id="IPR002421">
    <property type="entry name" value="5-3_exonuclease"/>
</dbReference>
<evidence type="ECO:0000256" key="12">
    <source>
        <dbReference type="ARBA" id="ARBA00022932"/>
    </source>
</evidence>
<sequence>MTDSKHLYLVDGSGYIFRAYHALPPMTRKDGTPVNAVYGFSNMLLKLLKDVNEGEAPTHFAVIFDAARKSFRNDIYDAYKAHRPPAPDDLVPQFALIREATNAFNVPAIEMEGYEADDIIATFATRARAEGWKVTIVSSDKDLMQLVSNDVSLFDSMKNRRIGAKEVHDKFGVIPEKVIDVQALCGDSVDNVPGVPGIGPKTAAQLIADYGDLETLLARAGEIKQPKRRENLLAHAYDARMSKKLVTLHCDVPLEDWTLDKLAVCSMEPEKLLAFADDNGFKALRARVVSHLGDGIPGTSLQEAETTEIKATNYSIVDQMADLERWIARIRDTGIVAVDTETTSLDPMRAELVGISLSVKAGEACYIPLRHRKSDGLDFGTDTLRQLPVKDALSALKPILEDPAILKVGQNIKYDMAIFANEGIRVHPIDDTMLISYVRDCGLHGHGMDELSELHLGITPTPFKDVAGTGKKQITFDLVPIEKAAHYAAEDADITGRLYRLLKPRLAEAGLLSVYERLERPLVPVLVDMERAGIKVDRAELSRLSAEFAEGMARLETEIHELAGESFNIASPAQLGHILFDKMDLKGGKKGKTGAWSTSADVLDKLAAEGHTLPEKVLSWRQLSKLKSTYSDALGKAINEKTGRVHTSFSMAITSTGRLSSTDPNLQNIPIRTPEGRRIRRAFVADTGNLLIAADYSQIELRILAHIADIDALKDAFAKGMDIHALTASQVFGVPMENMDPATRRRAKAINFGIIYGISAFGLARQLDIGRDEAKAYIDAYFERFPGIRTYMERTKEQAHETGHVTTLFGRRSHVSDINAKNPNLRAFAERAAINAPIQGTAADIIKRAMIRMPQALLDAGLPDIRMLLQVHDELIFEAPKDQVEAAIPVIRRVMEQATAPVLDLAVPLLVDVGTGENWDDAH</sequence>
<dbReference type="NCBIfam" id="NF004397">
    <property type="entry name" value="PRK05755.1"/>
    <property type="match status" value="1"/>
</dbReference>
<dbReference type="InterPro" id="IPR012337">
    <property type="entry name" value="RNaseH-like_sf"/>
</dbReference>
<name>A0ABQ2LBM9_9PROT</name>
<dbReference type="Gene3D" id="3.40.50.1010">
    <property type="entry name" value="5'-nuclease"/>
    <property type="match status" value="1"/>
</dbReference>
<dbReference type="Pfam" id="PF02739">
    <property type="entry name" value="5_3_exonuc_N"/>
    <property type="match status" value="1"/>
</dbReference>
<feature type="domain" description="5'-3' exonuclease" evidence="19">
    <location>
        <begin position="5"/>
        <end position="263"/>
    </location>
</feature>
<dbReference type="PANTHER" id="PTHR10133:SF27">
    <property type="entry name" value="DNA POLYMERASE NU"/>
    <property type="match status" value="1"/>
</dbReference>
<protein>
    <recommendedName>
        <fullName evidence="4 16">DNA polymerase I</fullName>
        <ecNumber evidence="3 16">2.7.7.7</ecNumber>
    </recommendedName>
</protein>
<dbReference type="CDD" id="cd08637">
    <property type="entry name" value="DNA_pol_A_pol_I_C"/>
    <property type="match status" value="1"/>
</dbReference>
<feature type="domain" description="DNA-directed DNA polymerase family A palm" evidence="21">
    <location>
        <begin position="676"/>
        <end position="883"/>
    </location>
</feature>
<dbReference type="PRINTS" id="PR00868">
    <property type="entry name" value="DNAPOLI"/>
</dbReference>
<organism evidence="22 23">
    <name type="scientific">Iodidimonas muriae</name>
    <dbReference type="NCBI Taxonomy" id="261467"/>
    <lineage>
        <taxon>Bacteria</taxon>
        <taxon>Pseudomonadati</taxon>
        <taxon>Pseudomonadota</taxon>
        <taxon>Alphaproteobacteria</taxon>
        <taxon>Iodidimonadales</taxon>
        <taxon>Iodidimonadaceae</taxon>
        <taxon>Iodidimonas</taxon>
    </lineage>
</organism>
<dbReference type="EC" id="2.7.7.7" evidence="3 16"/>
<dbReference type="SUPFAM" id="SSF56672">
    <property type="entry name" value="DNA/RNA polymerases"/>
    <property type="match status" value="1"/>
</dbReference>
<dbReference type="SMART" id="SM00279">
    <property type="entry name" value="HhH2"/>
    <property type="match status" value="1"/>
</dbReference>
<evidence type="ECO:0000256" key="13">
    <source>
        <dbReference type="ARBA" id="ARBA00023125"/>
    </source>
</evidence>
<dbReference type="InterPro" id="IPR002562">
    <property type="entry name" value="3'-5'_exonuclease_dom"/>
</dbReference>
<evidence type="ECO:0000256" key="1">
    <source>
        <dbReference type="ARBA" id="ARBA00007705"/>
    </source>
</evidence>
<comment type="function">
    <text evidence="17">In addition to polymerase activity, this DNA polymerase exhibits 3'-5' and 5'-3' exonuclease activity.</text>
</comment>
<keyword evidence="14 17" id="KW-0234">DNA repair</keyword>
<keyword evidence="7 17" id="KW-0235">DNA replication</keyword>
<evidence type="ECO:0000256" key="4">
    <source>
        <dbReference type="ARBA" id="ARBA00020311"/>
    </source>
</evidence>
<dbReference type="InterPro" id="IPR018320">
    <property type="entry name" value="DNA_polymerase_1"/>
</dbReference>
<keyword evidence="12 17" id="KW-0239">DNA-directed DNA polymerase</keyword>
<dbReference type="InterPro" id="IPR001098">
    <property type="entry name" value="DNA-dir_DNA_pol_A_palm_dom"/>
</dbReference>
<evidence type="ECO:0000256" key="10">
    <source>
        <dbReference type="ARBA" id="ARBA00022801"/>
    </source>
</evidence>